<feature type="compositionally biased region" description="Basic residues" evidence="1">
    <location>
        <begin position="160"/>
        <end position="170"/>
    </location>
</feature>
<dbReference type="EMBL" id="NHYE01004172">
    <property type="protein sequence ID" value="PPQ85963.1"/>
    <property type="molecule type" value="Genomic_DNA"/>
</dbReference>
<feature type="region of interest" description="Disordered" evidence="1">
    <location>
        <begin position="468"/>
        <end position="498"/>
    </location>
</feature>
<feature type="region of interest" description="Disordered" evidence="1">
    <location>
        <begin position="14"/>
        <end position="65"/>
    </location>
</feature>
<evidence type="ECO:0000256" key="1">
    <source>
        <dbReference type="SAM" id="MobiDB-lite"/>
    </source>
</evidence>
<name>A0A409X585_9AGAR</name>
<feature type="region of interest" description="Disordered" evidence="1">
    <location>
        <begin position="347"/>
        <end position="399"/>
    </location>
</feature>
<dbReference type="OrthoDB" id="3233731at2759"/>
<evidence type="ECO:0000313" key="2">
    <source>
        <dbReference type="EMBL" id="PPQ85963.1"/>
    </source>
</evidence>
<comment type="caution">
    <text evidence="2">The sequence shown here is derived from an EMBL/GenBank/DDBJ whole genome shotgun (WGS) entry which is preliminary data.</text>
</comment>
<dbReference type="AlphaFoldDB" id="A0A409X585"/>
<proteinExistence type="predicted"/>
<gene>
    <name evidence="2" type="ORF">CVT26_012689</name>
</gene>
<feature type="compositionally biased region" description="Low complexity" evidence="1">
    <location>
        <begin position="193"/>
        <end position="230"/>
    </location>
</feature>
<dbReference type="InParanoid" id="A0A409X585"/>
<feature type="compositionally biased region" description="Basic residues" evidence="1">
    <location>
        <begin position="488"/>
        <end position="497"/>
    </location>
</feature>
<sequence>SNTFASSIAAWAAHVQPGSPAPRSPHRRPSVTSTTTTSSRRPSITRPTRRPSISISHSRAPSGSFIHLIDTPTRTQTHTHTHSTPSVANFDLTGLGYTSVFVHFPKTPSTPSPLLRQYQQTYRAGAPVPPKAAAREPLSANPAFAHIPIPPVPEDTPSRPAKKTGMKRFRSLSILRPKGKGSKGRDTNPAAPASPTKTALSTKSTKSAKPSKPSTATPKPKTPKLKPTPSDSAASIANRKRAKYAYVRPPPPLANELAMMQFADGGSLESHAKRVMEAQAKAAAGTTGLGAGAGAGVYVGVGDVYRDGKGGIWWDADEEMEYAHLLEGDMRDGDVTREDWEEFGVGPDAGEPLSPFFASTQHPTTALPPHPTTSNKENLSPTLPPTRRSSSSLSTLDSDLDPTYLLPLPENADPRLLPIDDRALASRRIGGPGMSVLSLPARARRRERHLCKPGFLVDVRAFGCEAGAGSPERGELNSPGGAEGGSKPRGKARRRPAPLKLASSNQVVVVVRRPSQVAAQLQAESSALSPALSPNLTPAPALAAAPAPAPMALALIPSPLTLEKTRREFIEDSFEPLVPSPSLVPAPAPFPSPAPAHAHVYGQTPTQRPNLTNPAIGASVLSLSGSSKPAVKRTGVRGLFGLGRRGD</sequence>
<feature type="compositionally biased region" description="Low complexity" evidence="1">
    <location>
        <begin position="30"/>
        <end position="62"/>
    </location>
</feature>
<dbReference type="Proteomes" id="UP000284706">
    <property type="component" value="Unassembled WGS sequence"/>
</dbReference>
<feature type="compositionally biased region" description="Low complexity" evidence="1">
    <location>
        <begin position="379"/>
        <end position="399"/>
    </location>
</feature>
<feature type="non-terminal residue" evidence="2">
    <location>
        <position position="1"/>
    </location>
</feature>
<evidence type="ECO:0000313" key="3">
    <source>
        <dbReference type="Proteomes" id="UP000284706"/>
    </source>
</evidence>
<reference evidence="2 3" key="1">
    <citation type="journal article" date="2018" name="Evol. Lett.">
        <title>Horizontal gene cluster transfer increased hallucinogenic mushroom diversity.</title>
        <authorList>
            <person name="Reynolds H.T."/>
            <person name="Vijayakumar V."/>
            <person name="Gluck-Thaler E."/>
            <person name="Korotkin H.B."/>
            <person name="Matheny P.B."/>
            <person name="Slot J.C."/>
        </authorList>
    </citation>
    <scope>NUCLEOTIDE SEQUENCE [LARGE SCALE GENOMIC DNA]</scope>
    <source>
        <strain evidence="2 3">SRW20</strain>
    </source>
</reference>
<protein>
    <submittedName>
        <fullName evidence="2">Uncharacterized protein</fullName>
    </submittedName>
</protein>
<organism evidence="2 3">
    <name type="scientific">Gymnopilus dilepis</name>
    <dbReference type="NCBI Taxonomy" id="231916"/>
    <lineage>
        <taxon>Eukaryota</taxon>
        <taxon>Fungi</taxon>
        <taxon>Dikarya</taxon>
        <taxon>Basidiomycota</taxon>
        <taxon>Agaricomycotina</taxon>
        <taxon>Agaricomycetes</taxon>
        <taxon>Agaricomycetidae</taxon>
        <taxon>Agaricales</taxon>
        <taxon>Agaricineae</taxon>
        <taxon>Hymenogastraceae</taxon>
        <taxon>Gymnopilus</taxon>
    </lineage>
</organism>
<accession>A0A409X585</accession>
<feature type="region of interest" description="Disordered" evidence="1">
    <location>
        <begin position="143"/>
        <end position="244"/>
    </location>
</feature>
<keyword evidence="3" id="KW-1185">Reference proteome</keyword>